<evidence type="ECO:0000256" key="1">
    <source>
        <dbReference type="SAM" id="MobiDB-lite"/>
    </source>
</evidence>
<feature type="compositionally biased region" description="Polar residues" evidence="1">
    <location>
        <begin position="95"/>
        <end position="113"/>
    </location>
</feature>
<proteinExistence type="predicted"/>
<feature type="region of interest" description="Disordered" evidence="1">
    <location>
        <begin position="72"/>
        <end position="113"/>
    </location>
</feature>
<name>A0A7D9EU52_PARCT</name>
<evidence type="ECO:0000313" key="2">
    <source>
        <dbReference type="EMBL" id="CAB4015317.1"/>
    </source>
</evidence>
<protein>
    <submittedName>
        <fullName evidence="2">Uncharacterized protein</fullName>
    </submittedName>
</protein>
<organism evidence="2 3">
    <name type="scientific">Paramuricea clavata</name>
    <name type="common">Red gorgonian</name>
    <name type="synonym">Violescent sea-whip</name>
    <dbReference type="NCBI Taxonomy" id="317549"/>
    <lineage>
        <taxon>Eukaryota</taxon>
        <taxon>Metazoa</taxon>
        <taxon>Cnidaria</taxon>
        <taxon>Anthozoa</taxon>
        <taxon>Octocorallia</taxon>
        <taxon>Malacalcyonacea</taxon>
        <taxon>Plexauridae</taxon>
        <taxon>Paramuricea</taxon>
    </lineage>
</organism>
<dbReference type="Proteomes" id="UP001152795">
    <property type="component" value="Unassembled WGS sequence"/>
</dbReference>
<sequence>MGCACIKAKMGRVRPLPVRMDVGGRNEAARRRQSIALEKQRTYSTVENHINHVKHHKDREESSKCENDVITEEHAGGIQVDIEGQQRGRRDVEDNASQSCCQADEQSLTSEHA</sequence>
<feature type="compositionally biased region" description="Basic and acidic residues" evidence="1">
    <location>
        <begin position="84"/>
        <end position="93"/>
    </location>
</feature>
<reference evidence="2" key="1">
    <citation type="submission" date="2020-04" db="EMBL/GenBank/DDBJ databases">
        <authorList>
            <person name="Alioto T."/>
            <person name="Alioto T."/>
            <person name="Gomez Garrido J."/>
        </authorList>
    </citation>
    <scope>NUCLEOTIDE SEQUENCE</scope>
    <source>
        <strain evidence="2">A484AB</strain>
    </source>
</reference>
<dbReference type="AlphaFoldDB" id="A0A7D9EU52"/>
<gene>
    <name evidence="2" type="ORF">PACLA_8A066244</name>
</gene>
<evidence type="ECO:0000313" key="3">
    <source>
        <dbReference type="Proteomes" id="UP001152795"/>
    </source>
</evidence>
<dbReference type="EMBL" id="CACRXK020008668">
    <property type="protein sequence ID" value="CAB4015317.1"/>
    <property type="molecule type" value="Genomic_DNA"/>
</dbReference>
<accession>A0A7D9EU52</accession>
<comment type="caution">
    <text evidence="2">The sequence shown here is derived from an EMBL/GenBank/DDBJ whole genome shotgun (WGS) entry which is preliminary data.</text>
</comment>
<keyword evidence="3" id="KW-1185">Reference proteome</keyword>